<sequence length="192" mass="22017">MSIVVCVVKHNNEFCIAADKRAKKDGIINDNYQKLFKLKEDVYFGMTGIAEEGHKILNKLMYCTYLPPTGLIKFTDLNFQPSNKMLTIMIAGKNEKGDFFIWQKNYKGEIVIADVLVDKIAFSLSTNENSELFNNYLSSELKTGKFIEEAIINTIKFASEIDDSISKDFHIVMNKSLHDRTDYKYEETNSLP</sequence>
<dbReference type="GO" id="GO:0051603">
    <property type="term" value="P:proteolysis involved in protein catabolic process"/>
    <property type="evidence" value="ECO:0007669"/>
    <property type="project" value="InterPro"/>
</dbReference>
<gene>
    <name evidence="1" type="ORF">HUE88_05555</name>
</gene>
<dbReference type="Proteomes" id="UP000593994">
    <property type="component" value="Chromosome"/>
</dbReference>
<dbReference type="Pfam" id="PF00227">
    <property type="entry name" value="Proteasome"/>
    <property type="match status" value="1"/>
</dbReference>
<proteinExistence type="predicted"/>
<dbReference type="AlphaFoldDB" id="A0A7S7RP61"/>
<dbReference type="KEGG" id="sbal:HUE88_05555"/>
<protein>
    <submittedName>
        <fullName evidence="1">Uncharacterized protein</fullName>
    </submittedName>
</protein>
<evidence type="ECO:0000313" key="1">
    <source>
        <dbReference type="EMBL" id="QOY53145.1"/>
    </source>
</evidence>
<dbReference type="InterPro" id="IPR001353">
    <property type="entry name" value="Proteasome_sua/b"/>
</dbReference>
<dbReference type="InterPro" id="IPR029055">
    <property type="entry name" value="Ntn_hydrolases_N"/>
</dbReference>
<dbReference type="GO" id="GO:0005839">
    <property type="term" value="C:proteasome core complex"/>
    <property type="evidence" value="ECO:0007669"/>
    <property type="project" value="InterPro"/>
</dbReference>
<keyword evidence="2" id="KW-1185">Reference proteome</keyword>
<name>A0A7S7RP61_9BACT</name>
<dbReference type="SUPFAM" id="SSF56235">
    <property type="entry name" value="N-terminal nucleophile aminohydrolases (Ntn hydrolases)"/>
    <property type="match status" value="1"/>
</dbReference>
<dbReference type="RefSeq" id="WP_194371928.1">
    <property type="nucleotide sequence ID" value="NZ_CP054492.1"/>
</dbReference>
<reference evidence="1 2" key="1">
    <citation type="submission" date="2020-05" db="EMBL/GenBank/DDBJ databases">
        <title>Sulfurimonas marisnigri, sp. nov., and Sulfurimonas baltica, sp. nov., manganese oxide reducing chemolithoautotrophs of the class Epsilonproteobacteria isolated from the pelagic redoxclines of the Black and Baltic Seas and emended description of the genus Sulfurimonas.</title>
        <authorList>
            <person name="Henkel J.V."/>
            <person name="Laudan C."/>
            <person name="Werner J."/>
            <person name="Neu T."/>
            <person name="Plewe S."/>
            <person name="Sproer C."/>
            <person name="Bunk B."/>
            <person name="Schulz-Vogt H.N."/>
        </authorList>
    </citation>
    <scope>NUCLEOTIDE SEQUENCE [LARGE SCALE GENOMIC DNA]</scope>
    <source>
        <strain evidence="1 2">GD2</strain>
    </source>
</reference>
<dbReference type="Gene3D" id="3.60.20.10">
    <property type="entry name" value="Glutamine Phosphoribosylpyrophosphate, subunit 1, domain 1"/>
    <property type="match status" value="1"/>
</dbReference>
<evidence type="ECO:0000313" key="2">
    <source>
        <dbReference type="Proteomes" id="UP000593994"/>
    </source>
</evidence>
<organism evidence="1 2">
    <name type="scientific">Candidatus Sulfurimonas baltica</name>
    <dbReference type="NCBI Taxonomy" id="2740404"/>
    <lineage>
        <taxon>Bacteria</taxon>
        <taxon>Pseudomonadati</taxon>
        <taxon>Campylobacterota</taxon>
        <taxon>Epsilonproteobacteria</taxon>
        <taxon>Campylobacterales</taxon>
        <taxon>Sulfurimonadaceae</taxon>
        <taxon>Sulfurimonas</taxon>
    </lineage>
</organism>
<dbReference type="EMBL" id="CP054492">
    <property type="protein sequence ID" value="QOY53145.1"/>
    <property type="molecule type" value="Genomic_DNA"/>
</dbReference>
<accession>A0A7S7RP61</accession>